<protein>
    <recommendedName>
        <fullName evidence="5">NAD(P)-binding protein</fullName>
    </recommendedName>
</protein>
<dbReference type="GO" id="GO:0016491">
    <property type="term" value="F:oxidoreductase activity"/>
    <property type="evidence" value="ECO:0007669"/>
    <property type="project" value="UniProtKB-KW"/>
</dbReference>
<evidence type="ECO:0000313" key="3">
    <source>
        <dbReference type="EMBL" id="KAK1471004.1"/>
    </source>
</evidence>
<dbReference type="PANTHER" id="PTHR43669:SF15">
    <property type="entry name" value="OXIDOREDUCTASE, SHORT-CHAIN DEHYDROGENASE_REDUCTASE FAMILY (AFU_ORTHOLOGUE AFUA_1G01330)"/>
    <property type="match status" value="1"/>
</dbReference>
<dbReference type="Proteomes" id="UP001239213">
    <property type="component" value="Unassembled WGS sequence"/>
</dbReference>
<dbReference type="Pfam" id="PF00106">
    <property type="entry name" value="adh_short"/>
    <property type="match status" value="1"/>
</dbReference>
<keyword evidence="2" id="KW-0560">Oxidoreductase</keyword>
<dbReference type="PANTHER" id="PTHR43669">
    <property type="entry name" value="5-KETO-D-GLUCONATE 5-REDUCTASE"/>
    <property type="match status" value="1"/>
</dbReference>
<organism evidence="3 4">
    <name type="scientific">Colletotrichum cuscutae</name>
    <dbReference type="NCBI Taxonomy" id="1209917"/>
    <lineage>
        <taxon>Eukaryota</taxon>
        <taxon>Fungi</taxon>
        <taxon>Dikarya</taxon>
        <taxon>Ascomycota</taxon>
        <taxon>Pezizomycotina</taxon>
        <taxon>Sordariomycetes</taxon>
        <taxon>Hypocreomycetidae</taxon>
        <taxon>Glomerellales</taxon>
        <taxon>Glomerellaceae</taxon>
        <taxon>Colletotrichum</taxon>
        <taxon>Colletotrichum acutatum species complex</taxon>
    </lineage>
</organism>
<evidence type="ECO:0000313" key="4">
    <source>
        <dbReference type="Proteomes" id="UP001239213"/>
    </source>
</evidence>
<dbReference type="InterPro" id="IPR002347">
    <property type="entry name" value="SDR_fam"/>
</dbReference>
<dbReference type="EMBL" id="MPDP01000212">
    <property type="protein sequence ID" value="KAK1471004.1"/>
    <property type="molecule type" value="Genomic_DNA"/>
</dbReference>
<accession>A0AAI9Y381</accession>
<name>A0AAI9Y381_9PEZI</name>
<proteinExistence type="inferred from homology"/>
<dbReference type="AlphaFoldDB" id="A0AAI9Y381"/>
<evidence type="ECO:0000256" key="1">
    <source>
        <dbReference type="ARBA" id="ARBA00006484"/>
    </source>
</evidence>
<keyword evidence="4" id="KW-1185">Reference proteome</keyword>
<dbReference type="SUPFAM" id="SSF51735">
    <property type="entry name" value="NAD(P)-binding Rossmann-fold domains"/>
    <property type="match status" value="1"/>
</dbReference>
<dbReference type="Gene3D" id="3.40.50.720">
    <property type="entry name" value="NAD(P)-binding Rossmann-like Domain"/>
    <property type="match status" value="1"/>
</dbReference>
<gene>
    <name evidence="3" type="ORF">CCUS01_06118</name>
</gene>
<dbReference type="InterPro" id="IPR036291">
    <property type="entry name" value="NAD(P)-bd_dom_sf"/>
</dbReference>
<comment type="caution">
    <text evidence="3">The sequence shown here is derived from an EMBL/GenBank/DDBJ whole genome shotgun (WGS) entry which is preliminary data.</text>
</comment>
<evidence type="ECO:0008006" key="5">
    <source>
        <dbReference type="Google" id="ProtNLM"/>
    </source>
</evidence>
<reference evidence="3" key="1">
    <citation type="submission" date="2016-11" db="EMBL/GenBank/DDBJ databases">
        <title>The genome sequence of Colletotrichum cuscutae.</title>
        <authorList>
            <person name="Baroncelli R."/>
        </authorList>
    </citation>
    <scope>NUCLEOTIDE SEQUENCE</scope>
    <source>
        <strain evidence="3">IMI 304802</strain>
    </source>
</reference>
<comment type="similarity">
    <text evidence="1">Belongs to the short-chain dehydrogenases/reductases (SDR) family.</text>
</comment>
<evidence type="ECO:0000256" key="2">
    <source>
        <dbReference type="ARBA" id="ARBA00023002"/>
    </source>
</evidence>
<sequence>MIESAYRQQSDIQRSKLQTLILAPGASARLNTKYKAWHYKASGFFNDRDSATLHPVDILPRLNGNHHSNKQVNYLPNMSFPYKQVLLVGATSGIGAAMADKLVGNGVKVVAVGRRQERLDAFVKKHGSSKAASVRFDITNRAGLDDFVKRVVDEFPDLDCVFINSGIQSQIKLSEPSSVDLDAFREEINVNFLSVVDMSVKFLPRLQEKAIPTSLIITGTHLALIPAVTLPAYSASKAALHAFVYSLRQQLQGSSTKIVEIWPPLVQSQSSNVLFLISWTILTTPPAELHDYMGKEKGRSMGMPVDAFTNETYKQLVSGTEHILVGSVGLEEPFLQLVKARQEQSDDLSKFLLSHP</sequence>
<dbReference type="PRINTS" id="PR00081">
    <property type="entry name" value="GDHRDH"/>
</dbReference>